<dbReference type="AlphaFoldDB" id="A0A6I3SLQ2"/>
<reference evidence="7 8" key="1">
    <citation type="submission" date="2019-11" db="EMBL/GenBank/DDBJ databases">
        <title>Whole-genome sequence of a the green, strictly anaerobic photosynthetic bacterium Heliobacillus mobilis DSM 6151.</title>
        <authorList>
            <person name="Kyndt J.A."/>
            <person name="Meyer T.E."/>
        </authorList>
    </citation>
    <scope>NUCLEOTIDE SEQUENCE [LARGE SCALE GENOMIC DNA]</scope>
    <source>
        <strain evidence="7 8">DSM 6151</strain>
    </source>
</reference>
<dbReference type="RefSeq" id="WP_155476492.1">
    <property type="nucleotide sequence ID" value="NZ_WNKU01000010.1"/>
</dbReference>
<dbReference type="GO" id="GO:0030246">
    <property type="term" value="F:carbohydrate binding"/>
    <property type="evidence" value="ECO:0007669"/>
    <property type="project" value="UniProtKB-ARBA"/>
</dbReference>
<dbReference type="SUPFAM" id="SSF53822">
    <property type="entry name" value="Periplasmic binding protein-like I"/>
    <property type="match status" value="1"/>
</dbReference>
<evidence type="ECO:0000256" key="4">
    <source>
        <dbReference type="SAM" id="MobiDB-lite"/>
    </source>
</evidence>
<dbReference type="PANTHER" id="PTHR46847">
    <property type="entry name" value="D-ALLOSE-BINDING PERIPLASMIC PROTEIN-RELATED"/>
    <property type="match status" value="1"/>
</dbReference>
<evidence type="ECO:0000256" key="5">
    <source>
        <dbReference type="SAM" id="SignalP"/>
    </source>
</evidence>
<dbReference type="OrthoDB" id="9769193at2"/>
<dbReference type="PROSITE" id="PS51257">
    <property type="entry name" value="PROKAR_LIPOPROTEIN"/>
    <property type="match status" value="1"/>
</dbReference>
<evidence type="ECO:0000256" key="3">
    <source>
        <dbReference type="ARBA" id="ARBA00022729"/>
    </source>
</evidence>
<comment type="similarity">
    <text evidence="2">Belongs to the bacterial solute-binding protein 2 family.</text>
</comment>
<proteinExistence type="inferred from homology"/>
<comment type="caution">
    <text evidence="7">The sequence shown here is derived from an EMBL/GenBank/DDBJ whole genome shotgun (WGS) entry which is preliminary data.</text>
</comment>
<feature type="signal peptide" evidence="5">
    <location>
        <begin position="1"/>
        <end position="19"/>
    </location>
</feature>
<evidence type="ECO:0000256" key="2">
    <source>
        <dbReference type="ARBA" id="ARBA00007639"/>
    </source>
</evidence>
<dbReference type="InterPro" id="IPR028082">
    <property type="entry name" value="Peripla_BP_I"/>
</dbReference>
<evidence type="ECO:0000256" key="1">
    <source>
        <dbReference type="ARBA" id="ARBA00004196"/>
    </source>
</evidence>
<keyword evidence="8" id="KW-1185">Reference proteome</keyword>
<dbReference type="CDD" id="cd19970">
    <property type="entry name" value="PBP1_ABC_sugar_binding-like"/>
    <property type="match status" value="1"/>
</dbReference>
<dbReference type="Pfam" id="PF13407">
    <property type="entry name" value="Peripla_BP_4"/>
    <property type="match status" value="1"/>
</dbReference>
<dbReference type="PANTHER" id="PTHR46847:SF1">
    <property type="entry name" value="D-ALLOSE-BINDING PERIPLASMIC PROTEIN-RELATED"/>
    <property type="match status" value="1"/>
</dbReference>
<gene>
    <name evidence="7" type="ORF">GJ688_10445</name>
</gene>
<feature type="domain" description="Periplasmic binding protein" evidence="6">
    <location>
        <begin position="53"/>
        <end position="315"/>
    </location>
</feature>
<feature type="chain" id="PRO_5038712699" evidence="5">
    <location>
        <begin position="20"/>
        <end position="333"/>
    </location>
</feature>
<feature type="compositionally biased region" description="Basic and acidic residues" evidence="4">
    <location>
        <begin position="36"/>
        <end position="48"/>
    </location>
</feature>
<name>A0A6I3SLQ2_HELMO</name>
<accession>A0A6I3SLQ2</accession>
<dbReference type="EMBL" id="WNKU01000010">
    <property type="protein sequence ID" value="MTV49397.1"/>
    <property type="molecule type" value="Genomic_DNA"/>
</dbReference>
<comment type="subcellular location">
    <subcellularLocation>
        <location evidence="1">Cell envelope</location>
    </subcellularLocation>
</comment>
<evidence type="ECO:0000259" key="6">
    <source>
        <dbReference type="Pfam" id="PF13407"/>
    </source>
</evidence>
<sequence length="333" mass="36360">MKGKVFSVLLILISLLLVACGNSSNKGTNSLIVSSDESHERKEGKDPTDKKKIALVMKTLTNPFFVEMEKGARRAENELGIDLIVKVGAKETSIEQQIAIVDELIREKVDAIVIAPGSSTELIPVLKKAQEAKIPIVNIDNRLEPKLCKELGLIDVPFISVNNEQGAYLSAKVIGNKINSPTEAIILEGIEGTDNGEQRKRGALRAFGENKNIHVVASQTANWKIDEAYDVTAKLFQSHPNIRAIFCANDMMALGAIQYLEKAEKKDVLVAGYDALDEAKKAIQAGKLTATIDQQADVQGYTGIQYAYKAMQGEKNPLETMIDVKVIRAGNLE</sequence>
<dbReference type="Proteomes" id="UP000430670">
    <property type="component" value="Unassembled WGS sequence"/>
</dbReference>
<keyword evidence="3 5" id="KW-0732">Signal</keyword>
<feature type="region of interest" description="Disordered" evidence="4">
    <location>
        <begin position="29"/>
        <end position="48"/>
    </location>
</feature>
<organism evidence="7 8">
    <name type="scientific">Heliobacterium mobile</name>
    <name type="common">Heliobacillus mobilis</name>
    <dbReference type="NCBI Taxonomy" id="28064"/>
    <lineage>
        <taxon>Bacteria</taxon>
        <taxon>Bacillati</taxon>
        <taxon>Bacillota</taxon>
        <taxon>Clostridia</taxon>
        <taxon>Eubacteriales</taxon>
        <taxon>Heliobacteriaceae</taxon>
        <taxon>Heliobacterium</taxon>
    </lineage>
</organism>
<dbReference type="InterPro" id="IPR025997">
    <property type="entry name" value="SBP_2_dom"/>
</dbReference>
<dbReference type="Gene3D" id="3.40.50.2300">
    <property type="match status" value="2"/>
</dbReference>
<evidence type="ECO:0000313" key="7">
    <source>
        <dbReference type="EMBL" id="MTV49397.1"/>
    </source>
</evidence>
<protein>
    <submittedName>
        <fullName evidence="7">Substrate-binding domain-containing protein</fullName>
    </submittedName>
</protein>
<dbReference type="GO" id="GO:0030313">
    <property type="term" value="C:cell envelope"/>
    <property type="evidence" value="ECO:0007669"/>
    <property type="project" value="UniProtKB-SubCell"/>
</dbReference>
<evidence type="ECO:0000313" key="8">
    <source>
        <dbReference type="Proteomes" id="UP000430670"/>
    </source>
</evidence>